<feature type="domain" description="B box-type" evidence="4">
    <location>
        <begin position="87"/>
        <end position="123"/>
    </location>
</feature>
<keyword evidence="1" id="KW-0863">Zinc-finger</keyword>
<feature type="coiled-coil region" evidence="2">
    <location>
        <begin position="133"/>
        <end position="174"/>
    </location>
</feature>
<feature type="coiled-coil region" evidence="2">
    <location>
        <begin position="205"/>
        <end position="239"/>
    </location>
</feature>
<feature type="region of interest" description="Disordered" evidence="3">
    <location>
        <begin position="353"/>
        <end position="406"/>
    </location>
</feature>
<evidence type="ECO:0000313" key="7">
    <source>
        <dbReference type="Proteomes" id="UP001150062"/>
    </source>
</evidence>
<dbReference type="SMART" id="SM00336">
    <property type="entry name" value="BBOX"/>
    <property type="match status" value="2"/>
</dbReference>
<dbReference type="Gene3D" id="2.60.120.920">
    <property type="match status" value="1"/>
</dbReference>
<sequence>MSKESFPPTNLEISNDTKPIYCDGCKNENKEVLASCYCPSCKVHFCSECDSFHDNHPLFKNHVRDPVNQEILKKKTKQIKQIVVPNCKIHQEKIGLYCFDCLSLICFNCAFSKTHQGHNIKPIQEAAEMLPKLQEKTNINEKIQDLLKRKKKQKKSINKEIMEIQNDQETLIKQTKGEFTKFIQQLEEKSTELSNYIAMFHDKQNILLKEEIQKINLQMETLESSLKNSEKNYTILEQSKDIDWYKYLDAFSQLKKILLFIDSPEKAIDKIALKRFEGQLVFGNVEKNISKIRFIKPFDIENAMINVPNIMFNDHFFLITIILKNEQNKIVNIANIENLLKLRFILNDEESKKKTDKERKEEMEEGGKREKEKEKEKKKKKKERKEKEKEKEMGEEEEIINDEKEKQGERKGYLVPKFIKELSHDEIDKEEKGKGVIKEGNNDEVASYYQYTTKFKLKHTGFYDAELKIKNQKTYISKIMNVIKRETDKWDKEKKGSAISLYNLKKTAKCDRKNKGEMGSLTIKGTKILLKGIHCFQIRIDDIVGPLDIGVMPSRASGFPFKLGWVYDVYKGTKLHMQVPDGKYGEKCKNGDIVTILINLVDHTLSFWKNETDFGVAFTEISPKIVLAISLTKGSKVTIL</sequence>
<feature type="compositionally biased region" description="Basic and acidic residues" evidence="3">
    <location>
        <begin position="353"/>
        <end position="375"/>
    </location>
</feature>
<evidence type="ECO:0000259" key="5">
    <source>
        <dbReference type="PROSITE" id="PS50188"/>
    </source>
</evidence>
<keyword evidence="1" id="KW-0479">Metal-binding</keyword>
<dbReference type="Pfam" id="PF00622">
    <property type="entry name" value="SPRY"/>
    <property type="match status" value="1"/>
</dbReference>
<proteinExistence type="predicted"/>
<name>A0ABQ8XHW9_9EUKA</name>
<dbReference type="PANTHER" id="PTHR25462:SF296">
    <property type="entry name" value="MEIOTIC P26, ISOFORM F"/>
    <property type="match status" value="1"/>
</dbReference>
<dbReference type="PROSITE" id="PS50188">
    <property type="entry name" value="B302_SPRY"/>
    <property type="match status" value="1"/>
</dbReference>
<feature type="domain" description="B box-type" evidence="4">
    <location>
        <begin position="17"/>
        <end position="67"/>
    </location>
</feature>
<evidence type="ECO:0000313" key="6">
    <source>
        <dbReference type="EMBL" id="KAJ6232104.1"/>
    </source>
</evidence>
<dbReference type="PROSITE" id="PS50119">
    <property type="entry name" value="ZF_BBOX"/>
    <property type="match status" value="2"/>
</dbReference>
<dbReference type="InterPro" id="IPR013320">
    <property type="entry name" value="ConA-like_dom_sf"/>
</dbReference>
<dbReference type="Proteomes" id="UP001150062">
    <property type="component" value="Unassembled WGS sequence"/>
</dbReference>
<keyword evidence="2" id="KW-0175">Coiled coil</keyword>
<dbReference type="SUPFAM" id="SSF49899">
    <property type="entry name" value="Concanavalin A-like lectins/glucanases"/>
    <property type="match status" value="1"/>
</dbReference>
<dbReference type="InterPro" id="IPR047153">
    <property type="entry name" value="TRIM45/56/19-like"/>
</dbReference>
<dbReference type="PANTHER" id="PTHR25462">
    <property type="entry name" value="BONUS, ISOFORM C-RELATED"/>
    <property type="match status" value="1"/>
</dbReference>
<evidence type="ECO:0000256" key="1">
    <source>
        <dbReference type="PROSITE-ProRule" id="PRU00024"/>
    </source>
</evidence>
<dbReference type="EMBL" id="JAOAOG010000295">
    <property type="protein sequence ID" value="KAJ6232104.1"/>
    <property type="molecule type" value="Genomic_DNA"/>
</dbReference>
<dbReference type="InterPro" id="IPR003877">
    <property type="entry name" value="SPRY_dom"/>
</dbReference>
<organism evidence="6 7">
    <name type="scientific">Anaeramoeba flamelloides</name>
    <dbReference type="NCBI Taxonomy" id="1746091"/>
    <lineage>
        <taxon>Eukaryota</taxon>
        <taxon>Metamonada</taxon>
        <taxon>Anaeramoebidae</taxon>
        <taxon>Anaeramoeba</taxon>
    </lineage>
</organism>
<accession>A0ABQ8XHW9</accession>
<reference evidence="6" key="1">
    <citation type="submission" date="2022-08" db="EMBL/GenBank/DDBJ databases">
        <title>Novel sulfate-reducing endosymbionts in the free-living metamonad Anaeramoeba.</title>
        <authorList>
            <person name="Jerlstrom-Hultqvist J."/>
            <person name="Cepicka I."/>
            <person name="Gallot-Lavallee L."/>
            <person name="Salas-Leiva D."/>
            <person name="Curtis B.A."/>
            <person name="Zahonova K."/>
            <person name="Pipaliya S."/>
            <person name="Dacks J."/>
            <person name="Roger A.J."/>
        </authorList>
    </citation>
    <scope>NUCLEOTIDE SEQUENCE</scope>
    <source>
        <strain evidence="6">Schooner1</strain>
    </source>
</reference>
<dbReference type="SMART" id="SM00449">
    <property type="entry name" value="SPRY"/>
    <property type="match status" value="1"/>
</dbReference>
<dbReference type="Gene3D" id="3.30.160.60">
    <property type="entry name" value="Classic Zinc Finger"/>
    <property type="match status" value="1"/>
</dbReference>
<dbReference type="InterPro" id="IPR001870">
    <property type="entry name" value="B30.2/SPRY"/>
</dbReference>
<dbReference type="CDD" id="cd11709">
    <property type="entry name" value="SPRY"/>
    <property type="match status" value="1"/>
</dbReference>
<evidence type="ECO:0000256" key="3">
    <source>
        <dbReference type="SAM" id="MobiDB-lite"/>
    </source>
</evidence>
<dbReference type="InterPro" id="IPR043136">
    <property type="entry name" value="B30.2/SPRY_sf"/>
</dbReference>
<dbReference type="Pfam" id="PF00643">
    <property type="entry name" value="zf-B_box"/>
    <property type="match status" value="1"/>
</dbReference>
<dbReference type="InterPro" id="IPR000315">
    <property type="entry name" value="Znf_B-box"/>
</dbReference>
<comment type="caution">
    <text evidence="6">The sequence shown here is derived from an EMBL/GenBank/DDBJ whole genome shotgun (WGS) entry which is preliminary data.</text>
</comment>
<protein>
    <submittedName>
        <fullName evidence="6">Spry domain containing socs box protein</fullName>
    </submittedName>
</protein>
<feature type="domain" description="B30.2/SPRY" evidence="5">
    <location>
        <begin position="467"/>
        <end position="640"/>
    </location>
</feature>
<dbReference type="SUPFAM" id="SSF57845">
    <property type="entry name" value="B-box zinc-binding domain"/>
    <property type="match status" value="1"/>
</dbReference>
<keyword evidence="7" id="KW-1185">Reference proteome</keyword>
<keyword evidence="1" id="KW-0862">Zinc</keyword>
<gene>
    <name evidence="6" type="ORF">M0813_05259</name>
</gene>
<evidence type="ECO:0000259" key="4">
    <source>
        <dbReference type="PROSITE" id="PS50119"/>
    </source>
</evidence>
<evidence type="ECO:0000256" key="2">
    <source>
        <dbReference type="SAM" id="Coils"/>
    </source>
</evidence>